<comment type="pathway">
    <text evidence="2">Protein modification; protein glycosylation.</text>
</comment>
<dbReference type="GO" id="GO:0005789">
    <property type="term" value="C:endoplasmic reticulum membrane"/>
    <property type="evidence" value="ECO:0007669"/>
    <property type="project" value="UniProtKB-SubCell"/>
</dbReference>
<comment type="similarity">
    <text evidence="3 14">Belongs to the glycosyltransferase 22 family.</text>
</comment>
<evidence type="ECO:0000313" key="17">
    <source>
        <dbReference type="Proteomes" id="UP001209540"/>
    </source>
</evidence>
<feature type="transmembrane region" description="Helical" evidence="14">
    <location>
        <begin position="43"/>
        <end position="62"/>
    </location>
</feature>
<evidence type="ECO:0000256" key="1">
    <source>
        <dbReference type="ARBA" id="ARBA00004477"/>
    </source>
</evidence>
<dbReference type="PRINTS" id="PR00160">
    <property type="entry name" value="GLUTAREDOXIN"/>
</dbReference>
<comment type="function">
    <text evidence="12">Mannosyltransferase that operates in the biosynthetic pathway of dolichol-linked oligosaccharides, the glycan precursors employed in protein asparagine (N)-glycosylation. The assembly of dolichol-linked oligosaccharides begins on the cytosolic side of the endoplasmic reticulum membrane and finishes in its lumen. The sequential addition of sugars to dolichol pyrophosphate produces dolichol-linked oligosaccharides containing fourteen sugars, including two GlcNAcs, nine mannoses and three glucoses. Once assembled, the oligosaccharide is transferred from the lipid to nascent proteins by oligosaccharyltransferases. In the lumen of the endoplasmic reticulum, adds the eighth mannose residue in an alpha-1,6 linkage onto Man(7)GlcNAc(2)-PP-dolichol to produce Man(8)GlcNAc(2)-PP-dolichol.</text>
</comment>
<keyword evidence="4 14" id="KW-0328">Glycosyltransferase</keyword>
<evidence type="ECO:0000256" key="2">
    <source>
        <dbReference type="ARBA" id="ARBA00004922"/>
    </source>
</evidence>
<dbReference type="InterPro" id="IPR036249">
    <property type="entry name" value="Thioredoxin-like_sf"/>
</dbReference>
<dbReference type="Proteomes" id="UP001209540">
    <property type="component" value="Unassembled WGS sequence"/>
</dbReference>
<reference evidence="16" key="1">
    <citation type="journal article" date="2022" name="IScience">
        <title>Evolution of zygomycete secretomes and the origins of terrestrial fungal ecologies.</title>
        <authorList>
            <person name="Chang Y."/>
            <person name="Wang Y."/>
            <person name="Mondo S."/>
            <person name="Ahrendt S."/>
            <person name="Andreopoulos W."/>
            <person name="Barry K."/>
            <person name="Beard J."/>
            <person name="Benny G.L."/>
            <person name="Blankenship S."/>
            <person name="Bonito G."/>
            <person name="Cuomo C."/>
            <person name="Desiro A."/>
            <person name="Gervers K.A."/>
            <person name="Hundley H."/>
            <person name="Kuo A."/>
            <person name="LaButti K."/>
            <person name="Lang B.F."/>
            <person name="Lipzen A."/>
            <person name="O'Donnell K."/>
            <person name="Pangilinan J."/>
            <person name="Reynolds N."/>
            <person name="Sandor L."/>
            <person name="Smith M.E."/>
            <person name="Tsang A."/>
            <person name="Grigoriev I.V."/>
            <person name="Stajich J.E."/>
            <person name="Spatafora J.W."/>
        </authorList>
    </citation>
    <scope>NUCLEOTIDE SEQUENCE</scope>
    <source>
        <strain evidence="16">RSA 2281</strain>
    </source>
</reference>
<evidence type="ECO:0000256" key="9">
    <source>
        <dbReference type="ARBA" id="ARBA00023136"/>
    </source>
</evidence>
<feature type="transmembrane region" description="Helical" evidence="14">
    <location>
        <begin position="151"/>
        <end position="174"/>
    </location>
</feature>
<evidence type="ECO:0000256" key="5">
    <source>
        <dbReference type="ARBA" id="ARBA00022679"/>
    </source>
</evidence>
<dbReference type="PROSITE" id="PS00195">
    <property type="entry name" value="GLUTAREDOXIN_1"/>
    <property type="match status" value="1"/>
</dbReference>
<feature type="domain" description="Glutaredoxin" evidence="15">
    <location>
        <begin position="370"/>
        <end position="433"/>
    </location>
</feature>
<sequence>MIRDLTIAGIIFRFEAGILLVILVTLEWLVYRTLPFKSMVVHGISSVLVSLALTVSVDSYFWQRDIFHGNDLPLWPEGMVFYFNAILNKSSEWGTLPFYSYFLSFLPRLLLISYPLALIAFVKDGRVRRIMNPVLIYIGLFSLVPHKEWRFIIYTLPVFTAAAASLLGNGFSVLARRRPTLQWKTLIVMLVAIGGILISFACSLVMLWISMKNYPGGHALHRLDDIITNNKKNKNSGFIDSATPVSIHMDVLTTMTGASRFGQVAHPEWTFHKNETHTSPNDYIEAEYTYLITSDPAYHHQQFQLVDQTMGLETVKLKSPRIYLDHLKNFINDPQVLLPFDIIVQPKLYTMKLMNPQTTWIQHTLRKYPVVLYSKTYCPFCRRAKQVLDQYCKNNYYIVEVDQRKDQLAMKQSLIDLSGRRTFPNLFVDGQSIGGSDEIVRLEKLGKLSELLPCIS</sequence>
<keyword evidence="11" id="KW-0676">Redox-active center</keyword>
<evidence type="ECO:0000259" key="15">
    <source>
        <dbReference type="Pfam" id="PF00462"/>
    </source>
</evidence>
<keyword evidence="5" id="KW-0808">Transferase</keyword>
<evidence type="ECO:0000256" key="10">
    <source>
        <dbReference type="ARBA" id="ARBA00023157"/>
    </source>
</evidence>
<keyword evidence="8 14" id="KW-1133">Transmembrane helix</keyword>
<keyword evidence="9 14" id="KW-0472">Membrane</keyword>
<dbReference type="InterPro" id="IPR005599">
    <property type="entry name" value="GPI_mannosylTrfase"/>
</dbReference>
<dbReference type="GO" id="GO:0006487">
    <property type="term" value="P:protein N-linked glycosylation"/>
    <property type="evidence" value="ECO:0007669"/>
    <property type="project" value="TreeGrafter"/>
</dbReference>
<dbReference type="PANTHER" id="PTHR22760">
    <property type="entry name" value="GLYCOSYLTRANSFERASE"/>
    <property type="match status" value="1"/>
</dbReference>
<dbReference type="Gene3D" id="3.40.30.10">
    <property type="entry name" value="Glutaredoxin"/>
    <property type="match status" value="1"/>
</dbReference>
<comment type="catalytic activity">
    <reaction evidence="13">
        <text>an alpha-D-Man-(1-&gt;2)-alpha-D-Man-(1-&gt;2)-alpha-D-Man-(1-&gt;3)-[alpha-D-Man-(1-&gt;2)-alpha-D-Man-(1-&gt;3)-alpha-D-Man-(1-&gt;6)]-beta-D-Man-(1-&gt;4)-beta-D-GlcNAc-(1-&gt;4)-alpha-D-GlcNAc-diphospho-di-trans,poly-cis-dolichol + a di-trans,poly-cis-dolichyl beta-D-mannosyl phosphate = an alpha-D-Man-(1-&gt;2)-alpha-D-Man-(1-&gt;2)-alpha-D-Man-(1-&gt;3)-[alpha-D-Man-(1-&gt;2)-alpha-D-Man-(1-&gt;3)-[alpha-D-Man-(1-&gt;6)]-alpha-D-Man-(1-&gt;6)]-beta-D-Man-(1-&gt;4)-beta-D-GlcNAc-(1-&gt;4)-alpha-D-GlcNAc-diphospho-di-trans,poly-cis-dolichol + a di-trans,poly-cis-dolichyl phosphate + H(+)</text>
        <dbReference type="Rhea" id="RHEA:29535"/>
        <dbReference type="Rhea" id="RHEA-COMP:19498"/>
        <dbReference type="Rhea" id="RHEA-COMP:19501"/>
        <dbReference type="Rhea" id="RHEA-COMP:19518"/>
        <dbReference type="Rhea" id="RHEA-COMP:19519"/>
        <dbReference type="ChEBI" id="CHEBI:15378"/>
        <dbReference type="ChEBI" id="CHEBI:57683"/>
        <dbReference type="ChEBI" id="CHEBI:58211"/>
        <dbReference type="ChEBI" id="CHEBI:132517"/>
        <dbReference type="ChEBI" id="CHEBI:132519"/>
        <dbReference type="EC" id="2.4.1.260"/>
    </reaction>
    <physiologicalReaction direction="left-to-right" evidence="13">
        <dbReference type="Rhea" id="RHEA:29536"/>
    </physiologicalReaction>
</comment>
<dbReference type="Pfam" id="PF00462">
    <property type="entry name" value="Glutaredoxin"/>
    <property type="match status" value="1"/>
</dbReference>
<protein>
    <recommendedName>
        <fullName evidence="14">Mannosyltransferase</fullName>
        <ecNumber evidence="14">2.4.1.-</ecNumber>
    </recommendedName>
</protein>
<dbReference type="CDD" id="cd03419">
    <property type="entry name" value="GRX_GRXh_1_2_like"/>
    <property type="match status" value="1"/>
</dbReference>
<feature type="transmembrane region" description="Helical" evidence="14">
    <location>
        <begin position="186"/>
        <end position="209"/>
    </location>
</feature>
<reference evidence="16" key="2">
    <citation type="submission" date="2023-02" db="EMBL/GenBank/DDBJ databases">
        <authorList>
            <consortium name="DOE Joint Genome Institute"/>
            <person name="Mondo S.J."/>
            <person name="Chang Y."/>
            <person name="Wang Y."/>
            <person name="Ahrendt S."/>
            <person name="Andreopoulos W."/>
            <person name="Barry K."/>
            <person name="Beard J."/>
            <person name="Benny G.L."/>
            <person name="Blankenship S."/>
            <person name="Bonito G."/>
            <person name="Cuomo C."/>
            <person name="Desiro A."/>
            <person name="Gervers K.A."/>
            <person name="Hundley H."/>
            <person name="Kuo A."/>
            <person name="LaButti K."/>
            <person name="Lang B.F."/>
            <person name="Lipzen A."/>
            <person name="O'Donnell K."/>
            <person name="Pangilinan J."/>
            <person name="Reynolds N."/>
            <person name="Sandor L."/>
            <person name="Smith M.W."/>
            <person name="Tsang A."/>
            <person name="Grigoriev I.V."/>
            <person name="Stajich J.E."/>
            <person name="Spatafora J.W."/>
        </authorList>
    </citation>
    <scope>NUCLEOTIDE SEQUENCE</scope>
    <source>
        <strain evidence="16">RSA 2281</strain>
    </source>
</reference>
<evidence type="ECO:0000256" key="4">
    <source>
        <dbReference type="ARBA" id="ARBA00022676"/>
    </source>
</evidence>
<dbReference type="InterPro" id="IPR011767">
    <property type="entry name" value="GLR_AS"/>
</dbReference>
<feature type="transmembrane region" description="Helical" evidence="14">
    <location>
        <begin position="98"/>
        <end position="122"/>
    </location>
</feature>
<feature type="transmembrane region" description="Helical" evidence="14">
    <location>
        <begin position="6"/>
        <end position="31"/>
    </location>
</feature>
<evidence type="ECO:0000256" key="8">
    <source>
        <dbReference type="ARBA" id="ARBA00022989"/>
    </source>
</evidence>
<evidence type="ECO:0000256" key="13">
    <source>
        <dbReference type="ARBA" id="ARBA00048899"/>
    </source>
</evidence>
<keyword evidence="6 14" id="KW-0812">Transmembrane</keyword>
<dbReference type="AlphaFoldDB" id="A0AAD5PAP2"/>
<evidence type="ECO:0000256" key="11">
    <source>
        <dbReference type="ARBA" id="ARBA00023284"/>
    </source>
</evidence>
<comment type="caution">
    <text evidence="16">The sequence shown here is derived from an EMBL/GenBank/DDBJ whole genome shotgun (WGS) entry which is preliminary data.</text>
</comment>
<evidence type="ECO:0000256" key="3">
    <source>
        <dbReference type="ARBA" id="ARBA00007063"/>
    </source>
</evidence>
<evidence type="ECO:0000256" key="14">
    <source>
        <dbReference type="RuleBase" id="RU363075"/>
    </source>
</evidence>
<dbReference type="GO" id="GO:0052917">
    <property type="term" value="F:dol-P-Man:Man(7)GlcNAc(2)-PP-Dol alpha-1,6-mannosyltransferase activity"/>
    <property type="evidence" value="ECO:0007669"/>
    <property type="project" value="UniProtKB-EC"/>
</dbReference>
<gene>
    <name evidence="16" type="ORF">BDA99DRAFT_548726</name>
</gene>
<evidence type="ECO:0000313" key="16">
    <source>
        <dbReference type="EMBL" id="KAI9249394.1"/>
    </source>
</evidence>
<dbReference type="InterPro" id="IPR002109">
    <property type="entry name" value="Glutaredoxin"/>
</dbReference>
<dbReference type="GO" id="GO:0016491">
    <property type="term" value="F:oxidoreductase activity"/>
    <property type="evidence" value="ECO:0007669"/>
    <property type="project" value="UniProtKB-ARBA"/>
</dbReference>
<dbReference type="InterPro" id="IPR014025">
    <property type="entry name" value="Glutaredoxin_subgr"/>
</dbReference>
<dbReference type="Pfam" id="PF03901">
    <property type="entry name" value="Glyco_transf_22"/>
    <property type="match status" value="1"/>
</dbReference>
<evidence type="ECO:0000256" key="7">
    <source>
        <dbReference type="ARBA" id="ARBA00022824"/>
    </source>
</evidence>
<dbReference type="SUPFAM" id="SSF52833">
    <property type="entry name" value="Thioredoxin-like"/>
    <property type="match status" value="1"/>
</dbReference>
<dbReference type="PANTHER" id="PTHR22760:SF1">
    <property type="entry name" value="DOL-P-MAN:MAN(7)GLCNAC(2)-PP-DOL ALPHA-1,6-MANNOSYLTRANSFERASE"/>
    <property type="match status" value="1"/>
</dbReference>
<keyword evidence="10" id="KW-1015">Disulfide bond</keyword>
<keyword evidence="17" id="KW-1185">Reference proteome</keyword>
<dbReference type="PROSITE" id="PS51354">
    <property type="entry name" value="GLUTAREDOXIN_2"/>
    <property type="match status" value="1"/>
</dbReference>
<evidence type="ECO:0000256" key="6">
    <source>
        <dbReference type="ARBA" id="ARBA00022692"/>
    </source>
</evidence>
<dbReference type="EC" id="2.4.1.-" evidence="14"/>
<evidence type="ECO:0000256" key="12">
    <source>
        <dbReference type="ARBA" id="ARBA00044721"/>
    </source>
</evidence>
<feature type="transmembrane region" description="Helical" evidence="14">
    <location>
        <begin position="129"/>
        <end position="145"/>
    </location>
</feature>
<proteinExistence type="inferred from homology"/>
<keyword evidence="7 14" id="KW-0256">Endoplasmic reticulum</keyword>
<dbReference type="EMBL" id="JAIXMP010000035">
    <property type="protein sequence ID" value="KAI9249394.1"/>
    <property type="molecule type" value="Genomic_DNA"/>
</dbReference>
<name>A0AAD5PAP2_9FUNG</name>
<comment type="subcellular location">
    <subcellularLocation>
        <location evidence="1 14">Endoplasmic reticulum membrane</location>
        <topology evidence="1 14">Multi-pass membrane protein</topology>
    </subcellularLocation>
</comment>
<organism evidence="16 17">
    <name type="scientific">Phascolomyces articulosus</name>
    <dbReference type="NCBI Taxonomy" id="60185"/>
    <lineage>
        <taxon>Eukaryota</taxon>
        <taxon>Fungi</taxon>
        <taxon>Fungi incertae sedis</taxon>
        <taxon>Mucoromycota</taxon>
        <taxon>Mucoromycotina</taxon>
        <taxon>Mucoromycetes</taxon>
        <taxon>Mucorales</taxon>
        <taxon>Lichtheimiaceae</taxon>
        <taxon>Phascolomyces</taxon>
    </lineage>
</organism>
<accession>A0AAD5PAP2</accession>